<dbReference type="SUPFAM" id="SSF144083">
    <property type="entry name" value="Magnesium transport protein CorA, transmembrane region"/>
    <property type="match status" value="1"/>
</dbReference>
<organism evidence="8 9">
    <name type="scientific">Herrania umbratica</name>
    <dbReference type="NCBI Taxonomy" id="108875"/>
    <lineage>
        <taxon>Eukaryota</taxon>
        <taxon>Viridiplantae</taxon>
        <taxon>Streptophyta</taxon>
        <taxon>Embryophyta</taxon>
        <taxon>Tracheophyta</taxon>
        <taxon>Spermatophyta</taxon>
        <taxon>Magnoliopsida</taxon>
        <taxon>eudicotyledons</taxon>
        <taxon>Gunneridae</taxon>
        <taxon>Pentapetalae</taxon>
        <taxon>rosids</taxon>
        <taxon>malvids</taxon>
        <taxon>Malvales</taxon>
        <taxon>Malvaceae</taxon>
        <taxon>Byttnerioideae</taxon>
        <taxon>Herrania</taxon>
    </lineage>
</organism>
<evidence type="ECO:0000256" key="4">
    <source>
        <dbReference type="ARBA" id="ARBA00022989"/>
    </source>
</evidence>
<evidence type="ECO:0000256" key="2">
    <source>
        <dbReference type="ARBA" id="ARBA00007535"/>
    </source>
</evidence>
<keyword evidence="3 6" id="KW-0812">Transmembrane</keyword>
<feature type="region of interest" description="Disordered" evidence="7">
    <location>
        <begin position="256"/>
        <end position="278"/>
    </location>
</feature>
<dbReference type="PANTHER" id="PTHR13890">
    <property type="entry name" value="RNA SPLICING PROTEIN MRS2, MITOCHONDRIAL"/>
    <property type="match status" value="1"/>
</dbReference>
<feature type="transmembrane region" description="Helical" evidence="6">
    <location>
        <begin position="372"/>
        <end position="395"/>
    </location>
</feature>
<dbReference type="Proteomes" id="UP000504621">
    <property type="component" value="Unplaced"/>
</dbReference>
<evidence type="ECO:0000256" key="6">
    <source>
        <dbReference type="RuleBase" id="RU366041"/>
    </source>
</evidence>
<evidence type="ECO:0000256" key="3">
    <source>
        <dbReference type="ARBA" id="ARBA00022692"/>
    </source>
</evidence>
<protein>
    <recommendedName>
        <fullName evidence="6">Magnesium transporter</fullName>
    </recommendedName>
</protein>
<dbReference type="FunFam" id="2.40.128.330:FF:000001">
    <property type="entry name" value="Magnesium transporter MRS2-1"/>
    <property type="match status" value="1"/>
</dbReference>
<comment type="subcellular location">
    <subcellularLocation>
        <location evidence="1 6">Membrane</location>
        <topology evidence="1 6">Multi-pass membrane protein</topology>
    </subcellularLocation>
</comment>
<evidence type="ECO:0000256" key="5">
    <source>
        <dbReference type="ARBA" id="ARBA00023136"/>
    </source>
</evidence>
<keyword evidence="6" id="KW-0406">Ion transport</keyword>
<dbReference type="Gene3D" id="2.40.128.330">
    <property type="match status" value="1"/>
</dbReference>
<accession>A0A6J1BGH6</accession>
<comment type="similarity">
    <text evidence="2 6">Belongs to the CorA metal ion transporter (MIT) (TC 1.A.35.5) family.</text>
</comment>
<dbReference type="InterPro" id="IPR045863">
    <property type="entry name" value="CorA_TM1_TM2"/>
</dbReference>
<evidence type="ECO:0000256" key="7">
    <source>
        <dbReference type="SAM" id="MobiDB-lite"/>
    </source>
</evidence>
<dbReference type="RefSeq" id="XP_021298385.1">
    <property type="nucleotide sequence ID" value="XM_021442710.1"/>
</dbReference>
<dbReference type="Gene3D" id="1.20.58.340">
    <property type="entry name" value="Magnesium transport protein CorA, transmembrane region"/>
    <property type="match status" value="1"/>
</dbReference>
<dbReference type="OrthoDB" id="10251508at2759"/>
<dbReference type="InterPro" id="IPR039204">
    <property type="entry name" value="MRS2-like"/>
</dbReference>
<sequence length="403" mass="45326">MDVLELPETGQGLRSWICIDASGNSQVLEIDKLTIIRRCAISTRDLRILDPLFVYPPTILGKEKAIVANLEKIRCIITADEVLLLNSLDRNVLQYVMELQKRLRSTGVAELNPRRSGARSFRSTSSYCPFEFRALAVVLDVVSGSLDSEASELEMEAYPLLDKLTSEVSTFNLERVRGLKSRLVALTLRYKIRDEVEKIMDDDEDKAEMYLTEKKRKMESASVISDDIQSSLLGIFRSNEGASEASDPIIFAPVSSPSGSRRLTKNSSSVRSRRESMMMSSENAATSVEELESLLEAYFVVIDSILNKLMTLKQYIDDTENFLNIQMNNLRNRLIQFELLLTSATFVLAVFGIIIGIFGINFPVPLFNDSHTIKVVLIITSVCGIILYCALVCFYKWRGVLLL</sequence>
<proteinExistence type="inferred from homology"/>
<comment type="function">
    <text evidence="6">Magnesium transporter that may mediate the influx of magnesium.</text>
</comment>
<keyword evidence="5 6" id="KW-0472">Membrane</keyword>
<dbReference type="GO" id="GO:0016020">
    <property type="term" value="C:membrane"/>
    <property type="evidence" value="ECO:0007669"/>
    <property type="project" value="UniProtKB-SubCell"/>
</dbReference>
<dbReference type="GeneID" id="110427234"/>
<dbReference type="Pfam" id="PF22099">
    <property type="entry name" value="MRS2-like"/>
    <property type="match status" value="1"/>
</dbReference>
<keyword evidence="4 6" id="KW-1133">Transmembrane helix</keyword>
<keyword evidence="6" id="KW-0460">Magnesium</keyword>
<reference evidence="9" key="1">
    <citation type="submission" date="2025-08" db="UniProtKB">
        <authorList>
            <consortium name="RefSeq"/>
        </authorList>
    </citation>
    <scope>IDENTIFICATION</scope>
    <source>
        <tissue evidence="9">Leaf</tissue>
    </source>
</reference>
<keyword evidence="8" id="KW-1185">Reference proteome</keyword>
<dbReference type="AlphaFoldDB" id="A0A6J1BGH6"/>
<feature type="transmembrane region" description="Helical" evidence="6">
    <location>
        <begin position="339"/>
        <end position="360"/>
    </location>
</feature>
<gene>
    <name evidence="9" type="primary">LOC110427234</name>
</gene>
<evidence type="ECO:0000313" key="8">
    <source>
        <dbReference type="Proteomes" id="UP000504621"/>
    </source>
</evidence>
<name>A0A6J1BGH6_9ROSI</name>
<keyword evidence="6" id="KW-0813">Transport</keyword>
<dbReference type="GO" id="GO:0015095">
    <property type="term" value="F:magnesium ion transmembrane transporter activity"/>
    <property type="evidence" value="ECO:0007669"/>
    <property type="project" value="UniProtKB-ARBA"/>
</dbReference>
<evidence type="ECO:0000256" key="1">
    <source>
        <dbReference type="ARBA" id="ARBA00004141"/>
    </source>
</evidence>
<dbReference type="CDD" id="cd12823">
    <property type="entry name" value="Mrs2_Mfm1p-like"/>
    <property type="match status" value="1"/>
</dbReference>
<evidence type="ECO:0000313" key="9">
    <source>
        <dbReference type="RefSeq" id="XP_021298385.1"/>
    </source>
</evidence>
<dbReference type="PANTHER" id="PTHR13890:SF26">
    <property type="entry name" value="MAGNESIUM TRANSPORTER MRS2-1"/>
    <property type="match status" value="1"/>
</dbReference>